<feature type="domain" description="Glycosyltransferase 61 catalytic" evidence="11">
    <location>
        <begin position="329"/>
        <end position="405"/>
    </location>
</feature>
<keyword evidence="3" id="KW-0808">Transferase</keyword>
<organism evidence="12 13">
    <name type="scientific">Tolypocladium paradoxum</name>
    <dbReference type="NCBI Taxonomy" id="94208"/>
    <lineage>
        <taxon>Eukaryota</taxon>
        <taxon>Fungi</taxon>
        <taxon>Dikarya</taxon>
        <taxon>Ascomycota</taxon>
        <taxon>Pezizomycotina</taxon>
        <taxon>Sordariomycetes</taxon>
        <taxon>Hypocreomycetidae</taxon>
        <taxon>Hypocreales</taxon>
        <taxon>Ophiocordycipitaceae</taxon>
        <taxon>Tolypocladium</taxon>
    </lineage>
</organism>
<dbReference type="InterPro" id="IPR007657">
    <property type="entry name" value="Glycosyltransferase_61"/>
</dbReference>
<evidence type="ECO:0000256" key="2">
    <source>
        <dbReference type="ARBA" id="ARBA00022676"/>
    </source>
</evidence>
<dbReference type="GO" id="GO:0005788">
    <property type="term" value="C:endoplasmic reticulum lumen"/>
    <property type="evidence" value="ECO:0007669"/>
    <property type="project" value="TreeGrafter"/>
</dbReference>
<dbReference type="PANTHER" id="PTHR20961">
    <property type="entry name" value="GLYCOSYLTRANSFERASE"/>
    <property type="match status" value="1"/>
</dbReference>
<keyword evidence="13" id="KW-1185">Reference proteome</keyword>
<dbReference type="EMBL" id="PKSG01000907">
    <property type="protein sequence ID" value="POR32116.1"/>
    <property type="molecule type" value="Genomic_DNA"/>
</dbReference>
<comment type="caution">
    <text evidence="12">The sequence shown here is derived from an EMBL/GenBank/DDBJ whole genome shotgun (WGS) entry which is preliminary data.</text>
</comment>
<protein>
    <recommendedName>
        <fullName evidence="7">EGF domain-specific O-linked N-acetylglucosamine transferase</fullName>
        <ecNumber evidence="1">2.4.1.255</ecNumber>
    </recommendedName>
    <alternativeName>
        <fullName evidence="8">Extracellular O-linked N-acetylglucosamine transferase</fullName>
    </alternativeName>
</protein>
<comment type="catalytic activity">
    <reaction evidence="10">
        <text>L-threonyl-[protein] + UDP-N-acetyl-alpha-D-glucosamine = 3-O-(N-acetyl-beta-D-glucosaminyl)-L-threonyl-[protein] + UDP + H(+)</text>
        <dbReference type="Rhea" id="RHEA:48908"/>
        <dbReference type="Rhea" id="RHEA-COMP:11060"/>
        <dbReference type="Rhea" id="RHEA-COMP:12252"/>
        <dbReference type="ChEBI" id="CHEBI:15378"/>
        <dbReference type="ChEBI" id="CHEBI:30013"/>
        <dbReference type="ChEBI" id="CHEBI:57705"/>
        <dbReference type="ChEBI" id="CHEBI:58223"/>
        <dbReference type="ChEBI" id="CHEBI:90840"/>
        <dbReference type="EC" id="2.4.1.255"/>
    </reaction>
</comment>
<dbReference type="GO" id="GO:0097363">
    <property type="term" value="F:protein O-acetylglucosaminyltransferase activity"/>
    <property type="evidence" value="ECO:0007669"/>
    <property type="project" value="UniProtKB-EC"/>
</dbReference>
<keyword evidence="4" id="KW-0732">Signal</keyword>
<evidence type="ECO:0000256" key="1">
    <source>
        <dbReference type="ARBA" id="ARBA00011970"/>
    </source>
</evidence>
<evidence type="ECO:0000256" key="5">
    <source>
        <dbReference type="ARBA" id="ARBA00022824"/>
    </source>
</evidence>
<gene>
    <name evidence="12" type="ORF">TPAR_07686</name>
</gene>
<proteinExistence type="predicted"/>
<evidence type="ECO:0000256" key="10">
    <source>
        <dbReference type="ARBA" id="ARBA00049432"/>
    </source>
</evidence>
<evidence type="ECO:0000256" key="9">
    <source>
        <dbReference type="ARBA" id="ARBA00048317"/>
    </source>
</evidence>
<evidence type="ECO:0000256" key="4">
    <source>
        <dbReference type="ARBA" id="ARBA00022729"/>
    </source>
</evidence>
<keyword evidence="5" id="KW-0256">Endoplasmic reticulum</keyword>
<evidence type="ECO:0000313" key="12">
    <source>
        <dbReference type="EMBL" id="POR32116.1"/>
    </source>
</evidence>
<dbReference type="Proteomes" id="UP000237481">
    <property type="component" value="Unassembled WGS sequence"/>
</dbReference>
<sequence length="479" mass="53614">MLVSAHRRYRASVIVLAVFVALLLLLSRGYTRLGAAFTAVQPTSDPRISPPLTVPDLPDDYYLAGSLETPWCQDRFGTRYLENARNFSVSFCSDESASRLTCFLSSTAPGEPTRVDAMCYGHRAVFDESLYRFRLGCDPRPLTPDEMARGVPIIPDSLPRYWYETGPGVIMDEAVLLDKAASVGRSQITTILLKREGMSNLWHSLMEIMSLSWSLDVLQMTVDAHTGEPFIPPKAGPTTQVIVVDKHEDGPFIDLWKLFAKMPIRRIHELNASEPVSDIIIPFAGGSNTLWQGDWEDLLCRDSSLVKTFVPRALALYNVATPVGDDDEVIVTYIRRTNTRKLLDEDAHMQALRKEIPHMKLNVVDFATVPFAEQLKTVRRTDLLVGVHGAGLTHLMFLQPGSAVLEILPDGFQHKGFRNLAQMLGIGYFRAHTKMHGDASGNDQWQFDAVEIDQQRLVDLVSYGVKSLYNNGKKSYDIL</sequence>
<evidence type="ECO:0000256" key="8">
    <source>
        <dbReference type="ARBA" id="ARBA00042574"/>
    </source>
</evidence>
<accession>A0A2S4KPL2</accession>
<name>A0A2S4KPL2_9HYPO</name>
<keyword evidence="6" id="KW-0325">Glycoprotein</keyword>
<evidence type="ECO:0000313" key="13">
    <source>
        <dbReference type="Proteomes" id="UP000237481"/>
    </source>
</evidence>
<keyword evidence="2" id="KW-0328">Glycosyltransferase</keyword>
<dbReference type="OrthoDB" id="529273at2759"/>
<evidence type="ECO:0000256" key="3">
    <source>
        <dbReference type="ARBA" id="ARBA00022679"/>
    </source>
</evidence>
<comment type="catalytic activity">
    <reaction evidence="9">
        <text>L-seryl-[protein] + UDP-N-acetyl-alpha-D-glucosamine = 3-O-(N-acetyl-beta-D-glucosaminyl)-L-seryl-[protein] + UDP + H(+)</text>
        <dbReference type="Rhea" id="RHEA:48904"/>
        <dbReference type="Rhea" id="RHEA-COMP:9863"/>
        <dbReference type="Rhea" id="RHEA-COMP:12251"/>
        <dbReference type="ChEBI" id="CHEBI:15378"/>
        <dbReference type="ChEBI" id="CHEBI:29999"/>
        <dbReference type="ChEBI" id="CHEBI:57705"/>
        <dbReference type="ChEBI" id="CHEBI:58223"/>
        <dbReference type="ChEBI" id="CHEBI:90838"/>
        <dbReference type="EC" id="2.4.1.255"/>
    </reaction>
</comment>
<dbReference type="InterPro" id="IPR049625">
    <property type="entry name" value="Glyco_transf_61_cat"/>
</dbReference>
<dbReference type="STRING" id="94208.A0A2S4KPL2"/>
<dbReference type="EC" id="2.4.1.255" evidence="1"/>
<evidence type="ECO:0000259" key="11">
    <source>
        <dbReference type="Pfam" id="PF04577"/>
    </source>
</evidence>
<dbReference type="PANTHER" id="PTHR20961:SF148">
    <property type="entry name" value="EGF DOMAIN-SPECIFIC O-LINKED N-ACETYLGLUCOSAMINE TRANSFERASE"/>
    <property type="match status" value="1"/>
</dbReference>
<reference evidence="12 13" key="1">
    <citation type="submission" date="2018-01" db="EMBL/GenBank/DDBJ databases">
        <title>Harnessing the power of phylogenomics to disentangle the directionality and signatures of interkingdom host jumping in the parasitic fungal genus Tolypocladium.</title>
        <authorList>
            <person name="Quandt C.A."/>
            <person name="Patterson W."/>
            <person name="Spatafora J.W."/>
        </authorList>
    </citation>
    <scope>NUCLEOTIDE SEQUENCE [LARGE SCALE GENOMIC DNA]</scope>
    <source>
        <strain evidence="12 13">NRBC 100945</strain>
    </source>
</reference>
<evidence type="ECO:0000256" key="7">
    <source>
        <dbReference type="ARBA" id="ARBA00040944"/>
    </source>
</evidence>
<dbReference type="AlphaFoldDB" id="A0A2S4KPL2"/>
<evidence type="ECO:0000256" key="6">
    <source>
        <dbReference type="ARBA" id="ARBA00023180"/>
    </source>
</evidence>
<dbReference type="Pfam" id="PF04577">
    <property type="entry name" value="Glyco_transf_61"/>
    <property type="match status" value="1"/>
</dbReference>